<dbReference type="PANTHER" id="PTHR22617:SF23">
    <property type="entry name" value="CHEMOTAXIS PROTEIN CHEW"/>
    <property type="match status" value="1"/>
</dbReference>
<dbReference type="AlphaFoldDB" id="A0AAP2E3X2"/>
<keyword evidence="3" id="KW-1185">Reference proteome</keyword>
<dbReference type="Gene3D" id="2.40.50.180">
    <property type="entry name" value="CheA-289, Domain 4"/>
    <property type="match status" value="1"/>
</dbReference>
<dbReference type="GO" id="GO:0006935">
    <property type="term" value="P:chemotaxis"/>
    <property type="evidence" value="ECO:0007669"/>
    <property type="project" value="InterPro"/>
</dbReference>
<feature type="non-terminal residue" evidence="2">
    <location>
        <position position="1"/>
    </location>
</feature>
<dbReference type="EMBL" id="JAHESE010000254">
    <property type="protein sequence ID" value="MBT1712628.1"/>
    <property type="molecule type" value="Genomic_DNA"/>
</dbReference>
<dbReference type="InterPro" id="IPR039315">
    <property type="entry name" value="CheW"/>
</dbReference>
<gene>
    <name evidence="2" type="ORF">KK062_30625</name>
</gene>
<proteinExistence type="predicted"/>
<feature type="non-terminal residue" evidence="2">
    <location>
        <position position="79"/>
    </location>
</feature>
<comment type="caution">
    <text evidence="2">The sequence shown here is derived from an EMBL/GenBank/DDBJ whole genome shotgun (WGS) entry which is preliminary data.</text>
</comment>
<evidence type="ECO:0000313" key="3">
    <source>
        <dbReference type="Proteomes" id="UP001319080"/>
    </source>
</evidence>
<dbReference type="InterPro" id="IPR002545">
    <property type="entry name" value="CheW-lke_dom"/>
</dbReference>
<dbReference type="RefSeq" id="WP_254088153.1">
    <property type="nucleotide sequence ID" value="NZ_JAHESE010000254.1"/>
</dbReference>
<dbReference type="InterPro" id="IPR036061">
    <property type="entry name" value="CheW-like_dom_sf"/>
</dbReference>
<feature type="domain" description="CheW-like" evidence="1">
    <location>
        <begin position="8"/>
        <end position="79"/>
    </location>
</feature>
<dbReference type="PANTHER" id="PTHR22617">
    <property type="entry name" value="CHEMOTAXIS SENSOR HISTIDINE KINASE-RELATED"/>
    <property type="match status" value="1"/>
</dbReference>
<dbReference type="SUPFAM" id="SSF50341">
    <property type="entry name" value="CheW-like"/>
    <property type="match status" value="1"/>
</dbReference>
<sequence>CMTNDAITESCISFTIGHDLFAAGERYIHDVLEVGTITAMPHAPAFIRGVMNLRGAALPIVDSGIMFGLPVTMVTDDTS</sequence>
<dbReference type="GO" id="GO:0005829">
    <property type="term" value="C:cytosol"/>
    <property type="evidence" value="ECO:0007669"/>
    <property type="project" value="TreeGrafter"/>
</dbReference>
<name>A0AAP2E3X2_9BACT</name>
<dbReference type="Pfam" id="PF01584">
    <property type="entry name" value="CheW"/>
    <property type="match status" value="1"/>
</dbReference>
<reference evidence="2 3" key="1">
    <citation type="submission" date="2021-05" db="EMBL/GenBank/DDBJ databases">
        <title>A Polyphasic approach of four new species of the genus Ohtaekwangia: Ohtaekwangia histidinii sp. nov., Ohtaekwangia cretensis sp. nov., Ohtaekwangia indiensis sp. nov., Ohtaekwangia reichenbachii sp. nov. from diverse environment.</title>
        <authorList>
            <person name="Octaviana S."/>
        </authorList>
    </citation>
    <scope>NUCLEOTIDE SEQUENCE [LARGE SCALE GENOMIC DNA]</scope>
    <source>
        <strain evidence="2 3">PWU5</strain>
    </source>
</reference>
<evidence type="ECO:0000259" key="1">
    <source>
        <dbReference type="PROSITE" id="PS50851"/>
    </source>
</evidence>
<dbReference type="GO" id="GO:0007165">
    <property type="term" value="P:signal transduction"/>
    <property type="evidence" value="ECO:0007669"/>
    <property type="project" value="InterPro"/>
</dbReference>
<dbReference type="PROSITE" id="PS50851">
    <property type="entry name" value="CHEW"/>
    <property type="match status" value="1"/>
</dbReference>
<organism evidence="2 3">
    <name type="scientific">Dawidia cretensis</name>
    <dbReference type="NCBI Taxonomy" id="2782350"/>
    <lineage>
        <taxon>Bacteria</taxon>
        <taxon>Pseudomonadati</taxon>
        <taxon>Bacteroidota</taxon>
        <taxon>Cytophagia</taxon>
        <taxon>Cytophagales</taxon>
        <taxon>Chryseotaleaceae</taxon>
        <taxon>Dawidia</taxon>
    </lineage>
</organism>
<dbReference type="Proteomes" id="UP001319080">
    <property type="component" value="Unassembled WGS sequence"/>
</dbReference>
<evidence type="ECO:0000313" key="2">
    <source>
        <dbReference type="EMBL" id="MBT1712628.1"/>
    </source>
</evidence>
<protein>
    <submittedName>
        <fullName evidence="2">Chemotaxis protein CheW</fullName>
    </submittedName>
</protein>
<accession>A0AAP2E3X2</accession>